<keyword evidence="8" id="KW-0547">Nucleotide-binding</keyword>
<dbReference type="InterPro" id="IPR055414">
    <property type="entry name" value="LRR_R13L4/SHOC2-like"/>
</dbReference>
<dbReference type="AlphaFoldDB" id="A0A068V5C2"/>
<evidence type="ECO:0000256" key="5">
    <source>
        <dbReference type="ARBA" id="ARBA00022614"/>
    </source>
</evidence>
<dbReference type="PhylomeDB" id="A0A068V5C2"/>
<keyword evidence="6" id="KW-0381">Hypersensitive response</keyword>
<evidence type="ECO:0000256" key="7">
    <source>
        <dbReference type="ARBA" id="ARBA00022737"/>
    </source>
</evidence>
<dbReference type="InterPro" id="IPR042197">
    <property type="entry name" value="Apaf_helical"/>
</dbReference>
<feature type="domain" description="Disease resistance protein winged helix" evidence="12">
    <location>
        <begin position="260"/>
        <end position="327"/>
    </location>
</feature>
<comment type="similarity">
    <text evidence="3">Belongs to the disease resistance NB-LRR family.</text>
</comment>
<evidence type="ECO:0000256" key="8">
    <source>
        <dbReference type="ARBA" id="ARBA00022741"/>
    </source>
</evidence>
<evidence type="ECO:0000259" key="11">
    <source>
        <dbReference type="Pfam" id="PF00931"/>
    </source>
</evidence>
<evidence type="ECO:0000259" key="13">
    <source>
        <dbReference type="Pfam" id="PF23598"/>
    </source>
</evidence>
<dbReference type="Gene3D" id="1.10.10.10">
    <property type="entry name" value="Winged helix-like DNA-binding domain superfamily/Winged helix DNA-binding domain"/>
    <property type="match status" value="1"/>
</dbReference>
<dbReference type="Gene3D" id="3.40.50.300">
    <property type="entry name" value="P-loop containing nucleotide triphosphate hydrolases"/>
    <property type="match status" value="1"/>
</dbReference>
<dbReference type="Gramene" id="CDP15990">
    <property type="protein sequence ID" value="CDP15990"/>
    <property type="gene ID" value="GSCOC_T00016930001"/>
</dbReference>
<dbReference type="Pfam" id="PF23598">
    <property type="entry name" value="LRR_14"/>
    <property type="match status" value="1"/>
</dbReference>
<dbReference type="InterPro" id="IPR032675">
    <property type="entry name" value="LRR_dom_sf"/>
</dbReference>
<keyword evidence="15" id="KW-1185">Reference proteome</keyword>
<protein>
    <submittedName>
        <fullName evidence="14">Uncharacterized protein</fullName>
    </submittedName>
</protein>
<evidence type="ECO:0000256" key="3">
    <source>
        <dbReference type="ARBA" id="ARBA00008894"/>
    </source>
</evidence>
<dbReference type="PANTHER" id="PTHR23155:SF1152">
    <property type="entry name" value="AAA+ ATPASE DOMAIN-CONTAINING PROTEIN"/>
    <property type="match status" value="1"/>
</dbReference>
<feature type="domain" description="NB-ARC" evidence="11">
    <location>
        <begin position="13"/>
        <end position="185"/>
    </location>
</feature>
<evidence type="ECO:0000256" key="2">
    <source>
        <dbReference type="ARBA" id="ARBA00004496"/>
    </source>
</evidence>
<feature type="domain" description="Disease resistance R13L4/SHOC-2-like LRR" evidence="13">
    <location>
        <begin position="405"/>
        <end position="686"/>
    </location>
</feature>
<dbReference type="GO" id="GO:0005737">
    <property type="term" value="C:cytoplasm"/>
    <property type="evidence" value="ECO:0007669"/>
    <property type="project" value="UniProtKB-SubCell"/>
</dbReference>
<dbReference type="InterPro" id="IPR002182">
    <property type="entry name" value="NB-ARC"/>
</dbReference>
<accession>A0A068V5C2</accession>
<dbReference type="GO" id="GO:0009626">
    <property type="term" value="P:plant-type hypersensitive response"/>
    <property type="evidence" value="ECO:0007669"/>
    <property type="project" value="UniProtKB-KW"/>
</dbReference>
<evidence type="ECO:0000259" key="12">
    <source>
        <dbReference type="Pfam" id="PF23559"/>
    </source>
</evidence>
<keyword evidence="4" id="KW-0963">Cytoplasm</keyword>
<dbReference type="FunFam" id="1.10.10.10:FF:000322">
    <property type="entry name" value="Probable disease resistance protein At1g63360"/>
    <property type="match status" value="1"/>
</dbReference>
<dbReference type="InterPro" id="IPR036388">
    <property type="entry name" value="WH-like_DNA-bd_sf"/>
</dbReference>
<dbReference type="OMA" id="LETMIIH"/>
<dbReference type="InterPro" id="IPR058922">
    <property type="entry name" value="WHD_DRP"/>
</dbReference>
<dbReference type="EMBL" id="HG739196">
    <property type="protein sequence ID" value="CDP15990.1"/>
    <property type="molecule type" value="Genomic_DNA"/>
</dbReference>
<dbReference type="PANTHER" id="PTHR23155">
    <property type="entry name" value="DISEASE RESISTANCE PROTEIN RP"/>
    <property type="match status" value="1"/>
</dbReference>
<dbReference type="Pfam" id="PF23559">
    <property type="entry name" value="WHD_DRP"/>
    <property type="match status" value="1"/>
</dbReference>
<evidence type="ECO:0000256" key="4">
    <source>
        <dbReference type="ARBA" id="ARBA00022490"/>
    </source>
</evidence>
<sequence>MEITPEIVVGFDDEAKALINRLIRGSQLEIIPIVGMAGLGKTTLAKKVYNTLSSQRQFHIQLWCTVSQAYSVKNLLLQLLCSDGEHSRKNEELGILDEDELLDKLRKKLLGNKYLVVFDDVWDDRVWNDLRLSFQGATKGSKILFTSRNSNVASQIEYGGEPHNLRLLTDTLSWELLQKKVFGEKECPEGLLKIGKQIAKNCKGLPFSVVIISGILATKEYDRWDEVAVYDTDECTNILELSYTHLPPYLKPCLLYFGAFREDQEIQSKKLMQLWIAEGFVQCTDAKRLEDLAEEYMMDLIGRNLVMVAKHRSIGGVRACHIHDLLHKYCMVKAKEENFLQVLHGYDELSTFNVPPDLSRLSVWSKVEHFKESRLFCPQLSTLLFINLIRNDSESFLADASFVFQIYKGLRVLDIEQIVLRYKVFPSEVVSLVGLRYLAMQGEMRVIPPSIAKLSNLETFRMISDYGIVSLPSTLWSMTKLRHLHIEGYDVVWSLPRENLENNSGLLNLDTFSTLRVSLDQRVENILKNIPNVRQLKIKLSKAKKSTTIGYCNMSGLESLESLEVWATSLPPDRVEFSFPSTLKKLVLIGLNLPWSKISLIEELPNLEVLKLLYDSFKGERWILTEGGFRKLRFLALENLDVVEWTDTDPDDHFPCLQKLLMSGLSKLELMPSCLEQISALEVIELRSCKASVKDLVQKIEEEQKDCGNEDLRIIP</sequence>
<dbReference type="FunFam" id="3.40.50.300:FF:001091">
    <property type="entry name" value="Probable disease resistance protein At1g61300"/>
    <property type="match status" value="1"/>
</dbReference>
<evidence type="ECO:0000313" key="15">
    <source>
        <dbReference type="Proteomes" id="UP000295252"/>
    </source>
</evidence>
<dbReference type="InterPro" id="IPR044974">
    <property type="entry name" value="Disease_R_plants"/>
</dbReference>
<evidence type="ECO:0000313" key="14">
    <source>
        <dbReference type="EMBL" id="CDP15990.1"/>
    </source>
</evidence>
<evidence type="ECO:0000256" key="1">
    <source>
        <dbReference type="ARBA" id="ARBA00002074"/>
    </source>
</evidence>
<dbReference type="InParanoid" id="A0A068V5C2"/>
<organism evidence="14 15">
    <name type="scientific">Coffea canephora</name>
    <name type="common">Robusta coffee</name>
    <dbReference type="NCBI Taxonomy" id="49390"/>
    <lineage>
        <taxon>Eukaryota</taxon>
        <taxon>Viridiplantae</taxon>
        <taxon>Streptophyta</taxon>
        <taxon>Embryophyta</taxon>
        <taxon>Tracheophyta</taxon>
        <taxon>Spermatophyta</taxon>
        <taxon>Magnoliopsida</taxon>
        <taxon>eudicotyledons</taxon>
        <taxon>Gunneridae</taxon>
        <taxon>Pentapetalae</taxon>
        <taxon>asterids</taxon>
        <taxon>lamiids</taxon>
        <taxon>Gentianales</taxon>
        <taxon>Rubiaceae</taxon>
        <taxon>Ixoroideae</taxon>
        <taxon>Gardenieae complex</taxon>
        <taxon>Bertiereae - Coffeeae clade</taxon>
        <taxon>Coffeeae</taxon>
        <taxon>Coffea</taxon>
    </lineage>
</organism>
<keyword evidence="10" id="KW-0067">ATP-binding</keyword>
<keyword evidence="9" id="KW-0611">Plant defense</keyword>
<evidence type="ECO:0000256" key="9">
    <source>
        <dbReference type="ARBA" id="ARBA00022821"/>
    </source>
</evidence>
<keyword evidence="5" id="KW-0433">Leucine-rich repeat</keyword>
<dbReference type="InterPro" id="IPR027417">
    <property type="entry name" value="P-loop_NTPase"/>
</dbReference>
<name>A0A068V5C2_COFCA</name>
<keyword evidence="7" id="KW-0677">Repeat</keyword>
<dbReference type="GO" id="GO:0005524">
    <property type="term" value="F:ATP binding"/>
    <property type="evidence" value="ECO:0007669"/>
    <property type="project" value="UniProtKB-KW"/>
</dbReference>
<dbReference type="GO" id="GO:0043531">
    <property type="term" value="F:ADP binding"/>
    <property type="evidence" value="ECO:0007669"/>
    <property type="project" value="InterPro"/>
</dbReference>
<gene>
    <name evidence="14" type="ORF">GSCOC_T00016930001</name>
</gene>
<dbReference type="SUPFAM" id="SSF52058">
    <property type="entry name" value="L domain-like"/>
    <property type="match status" value="1"/>
</dbReference>
<dbReference type="Pfam" id="PF00931">
    <property type="entry name" value="NB-ARC"/>
    <property type="match status" value="1"/>
</dbReference>
<dbReference type="Gene3D" id="3.80.10.10">
    <property type="entry name" value="Ribonuclease Inhibitor"/>
    <property type="match status" value="1"/>
</dbReference>
<evidence type="ECO:0000256" key="6">
    <source>
        <dbReference type="ARBA" id="ARBA00022667"/>
    </source>
</evidence>
<dbReference type="Proteomes" id="UP000295252">
    <property type="component" value="Chromosome VII"/>
</dbReference>
<comment type="subcellular location">
    <subcellularLocation>
        <location evidence="2">Cytoplasm</location>
    </subcellularLocation>
</comment>
<dbReference type="GO" id="GO:0051607">
    <property type="term" value="P:defense response to virus"/>
    <property type="evidence" value="ECO:0007669"/>
    <property type="project" value="UniProtKB-ARBA"/>
</dbReference>
<reference evidence="15" key="1">
    <citation type="journal article" date="2014" name="Science">
        <title>The coffee genome provides insight into the convergent evolution of caffeine biosynthesis.</title>
        <authorList>
            <person name="Denoeud F."/>
            <person name="Carretero-Paulet L."/>
            <person name="Dereeper A."/>
            <person name="Droc G."/>
            <person name="Guyot R."/>
            <person name="Pietrella M."/>
            <person name="Zheng C."/>
            <person name="Alberti A."/>
            <person name="Anthony F."/>
            <person name="Aprea G."/>
            <person name="Aury J.M."/>
            <person name="Bento P."/>
            <person name="Bernard M."/>
            <person name="Bocs S."/>
            <person name="Campa C."/>
            <person name="Cenci A."/>
            <person name="Combes M.C."/>
            <person name="Crouzillat D."/>
            <person name="Da Silva C."/>
            <person name="Daddiego L."/>
            <person name="De Bellis F."/>
            <person name="Dussert S."/>
            <person name="Garsmeur O."/>
            <person name="Gayraud T."/>
            <person name="Guignon V."/>
            <person name="Jahn K."/>
            <person name="Jamilloux V."/>
            <person name="Joet T."/>
            <person name="Labadie K."/>
            <person name="Lan T."/>
            <person name="Leclercq J."/>
            <person name="Lepelley M."/>
            <person name="Leroy T."/>
            <person name="Li L.T."/>
            <person name="Librado P."/>
            <person name="Lopez L."/>
            <person name="Munoz A."/>
            <person name="Noel B."/>
            <person name="Pallavicini A."/>
            <person name="Perrotta G."/>
            <person name="Poncet V."/>
            <person name="Pot D."/>
            <person name="Priyono X."/>
            <person name="Rigoreau M."/>
            <person name="Rouard M."/>
            <person name="Rozas J."/>
            <person name="Tranchant-Dubreuil C."/>
            <person name="VanBuren R."/>
            <person name="Zhang Q."/>
            <person name="Andrade A.C."/>
            <person name="Argout X."/>
            <person name="Bertrand B."/>
            <person name="de Kochko A."/>
            <person name="Graziosi G."/>
            <person name="Henry R.J."/>
            <person name="Jayarama X."/>
            <person name="Ming R."/>
            <person name="Nagai C."/>
            <person name="Rounsley S."/>
            <person name="Sankoff D."/>
            <person name="Giuliano G."/>
            <person name="Albert V.A."/>
            <person name="Wincker P."/>
            <person name="Lashermes P."/>
        </authorList>
    </citation>
    <scope>NUCLEOTIDE SEQUENCE [LARGE SCALE GENOMIC DNA]</scope>
    <source>
        <strain evidence="15">cv. DH200-94</strain>
    </source>
</reference>
<dbReference type="Gene3D" id="1.10.8.430">
    <property type="entry name" value="Helical domain of apoptotic protease-activating factors"/>
    <property type="match status" value="1"/>
</dbReference>
<proteinExistence type="inferred from homology"/>
<dbReference type="SUPFAM" id="SSF52540">
    <property type="entry name" value="P-loop containing nucleoside triphosphate hydrolases"/>
    <property type="match status" value="1"/>
</dbReference>
<dbReference type="PRINTS" id="PR00364">
    <property type="entry name" value="DISEASERSIST"/>
</dbReference>
<comment type="function">
    <text evidence="1">Confers resistance to late blight (Phytophthora infestans) races carrying the avirulence gene Avr1. Resistance proteins guard the plant against pathogens that contain an appropriate avirulence protein via an indirect interaction with this avirulence protein. That triggers a defense system including the hypersensitive response, which restricts the pathogen growth.</text>
</comment>
<evidence type="ECO:0000256" key="10">
    <source>
        <dbReference type="ARBA" id="ARBA00022840"/>
    </source>
</evidence>